<reference evidence="1 2" key="2">
    <citation type="journal article" date="2012" name="PLoS Pathog.">
        <title>Diverse lifestyles and strategies of plant pathogenesis encoded in the genomes of eighteen Dothideomycetes fungi.</title>
        <authorList>
            <person name="Ohm R.A."/>
            <person name="Feau N."/>
            <person name="Henrissat B."/>
            <person name="Schoch C.L."/>
            <person name="Horwitz B.A."/>
            <person name="Barry K.W."/>
            <person name="Condon B.J."/>
            <person name="Copeland A.C."/>
            <person name="Dhillon B."/>
            <person name="Glaser F."/>
            <person name="Hesse C.N."/>
            <person name="Kosti I."/>
            <person name="LaButti K."/>
            <person name="Lindquist E.A."/>
            <person name="Lucas S."/>
            <person name="Salamov A.A."/>
            <person name="Bradshaw R.E."/>
            <person name="Ciuffetti L."/>
            <person name="Hamelin R.C."/>
            <person name="Kema G.H.J."/>
            <person name="Lawrence C."/>
            <person name="Scott J.A."/>
            <person name="Spatafora J.W."/>
            <person name="Turgeon B.G."/>
            <person name="de Wit P.J.G.M."/>
            <person name="Zhong S."/>
            <person name="Goodwin S.B."/>
            <person name="Grigoriev I.V."/>
        </authorList>
    </citation>
    <scope>NUCLEOTIDE SEQUENCE [LARGE SCALE GENOMIC DNA]</scope>
    <source>
        <strain evidence="2">NZE10 / CBS 128990</strain>
    </source>
</reference>
<evidence type="ECO:0000313" key="2">
    <source>
        <dbReference type="Proteomes" id="UP000016933"/>
    </source>
</evidence>
<reference evidence="2" key="1">
    <citation type="journal article" date="2012" name="PLoS Genet.">
        <title>The genomes of the fungal plant pathogens Cladosporium fulvum and Dothistroma septosporum reveal adaptation to different hosts and lifestyles but also signatures of common ancestry.</title>
        <authorList>
            <person name="de Wit P.J.G.M."/>
            <person name="van der Burgt A."/>
            <person name="Oekmen B."/>
            <person name="Stergiopoulos I."/>
            <person name="Abd-Elsalam K.A."/>
            <person name="Aerts A.L."/>
            <person name="Bahkali A.H."/>
            <person name="Beenen H.G."/>
            <person name="Chettri P."/>
            <person name="Cox M.P."/>
            <person name="Datema E."/>
            <person name="de Vries R.P."/>
            <person name="Dhillon B."/>
            <person name="Ganley A.R."/>
            <person name="Griffiths S.A."/>
            <person name="Guo Y."/>
            <person name="Hamelin R.C."/>
            <person name="Henrissat B."/>
            <person name="Kabir M.S."/>
            <person name="Jashni M.K."/>
            <person name="Kema G."/>
            <person name="Klaubauf S."/>
            <person name="Lapidus A."/>
            <person name="Levasseur A."/>
            <person name="Lindquist E."/>
            <person name="Mehrabi R."/>
            <person name="Ohm R.A."/>
            <person name="Owen T.J."/>
            <person name="Salamov A."/>
            <person name="Schwelm A."/>
            <person name="Schijlen E."/>
            <person name="Sun H."/>
            <person name="van den Burg H.A."/>
            <person name="van Ham R.C.H.J."/>
            <person name="Zhang S."/>
            <person name="Goodwin S.B."/>
            <person name="Grigoriev I.V."/>
            <person name="Collemare J."/>
            <person name="Bradshaw R.E."/>
        </authorList>
    </citation>
    <scope>NUCLEOTIDE SEQUENCE [LARGE SCALE GENOMIC DNA]</scope>
    <source>
        <strain evidence="2">NZE10 / CBS 128990</strain>
    </source>
</reference>
<accession>N1PFU7</accession>
<organism evidence="1 2">
    <name type="scientific">Dothistroma septosporum (strain NZE10 / CBS 128990)</name>
    <name type="common">Red band needle blight fungus</name>
    <name type="synonym">Mycosphaerella pini</name>
    <dbReference type="NCBI Taxonomy" id="675120"/>
    <lineage>
        <taxon>Eukaryota</taxon>
        <taxon>Fungi</taxon>
        <taxon>Dikarya</taxon>
        <taxon>Ascomycota</taxon>
        <taxon>Pezizomycotina</taxon>
        <taxon>Dothideomycetes</taxon>
        <taxon>Dothideomycetidae</taxon>
        <taxon>Mycosphaerellales</taxon>
        <taxon>Mycosphaerellaceae</taxon>
        <taxon>Dothistroma</taxon>
    </lineage>
</organism>
<dbReference type="HOGENOM" id="CLU_1885721_0_0_1"/>
<dbReference type="Proteomes" id="UP000016933">
    <property type="component" value="Unassembled WGS sequence"/>
</dbReference>
<sequence>MLNCEHYASACCLFVPRDPRLCMYTTHQCVGECSDHDAQMVFLPQPDDNALRHDAFKKITGHCLLALANESAQSLSWPDPSEETPLQSLLGANRRGLVDPLTRSAIRTATIRLSAVQYSILILTKTPFRPARRSH</sequence>
<keyword evidence="2" id="KW-1185">Reference proteome</keyword>
<proteinExistence type="predicted"/>
<dbReference type="AlphaFoldDB" id="N1PFU7"/>
<name>N1PFU7_DOTSN</name>
<dbReference type="EMBL" id="KB446542">
    <property type="protein sequence ID" value="EME41222.1"/>
    <property type="molecule type" value="Genomic_DNA"/>
</dbReference>
<evidence type="ECO:0000313" key="1">
    <source>
        <dbReference type="EMBL" id="EME41222.1"/>
    </source>
</evidence>
<gene>
    <name evidence="1" type="ORF">DOTSEDRAFT_46265</name>
</gene>
<protein>
    <submittedName>
        <fullName evidence="1">Uncharacterized protein</fullName>
    </submittedName>
</protein>